<evidence type="ECO:0000313" key="3">
    <source>
        <dbReference type="Proteomes" id="UP001225356"/>
    </source>
</evidence>
<dbReference type="EMBL" id="JAUSQU010000001">
    <property type="protein sequence ID" value="MDP9842950.1"/>
    <property type="molecule type" value="Genomic_DNA"/>
</dbReference>
<organism evidence="2 3">
    <name type="scientific">Streptosporangium lutulentum</name>
    <dbReference type="NCBI Taxonomy" id="1461250"/>
    <lineage>
        <taxon>Bacteria</taxon>
        <taxon>Bacillati</taxon>
        <taxon>Actinomycetota</taxon>
        <taxon>Actinomycetes</taxon>
        <taxon>Streptosporangiales</taxon>
        <taxon>Streptosporangiaceae</taxon>
        <taxon>Streptosporangium</taxon>
    </lineage>
</organism>
<evidence type="ECO:0000256" key="1">
    <source>
        <dbReference type="SAM" id="MobiDB-lite"/>
    </source>
</evidence>
<gene>
    <name evidence="2" type="ORF">J2853_002161</name>
</gene>
<feature type="region of interest" description="Disordered" evidence="1">
    <location>
        <begin position="1"/>
        <end position="31"/>
    </location>
</feature>
<sequence>MIGGPARQRLGTESLEGFHEGLNGAPPVGAPARDMVRQISAEESSGARRRFMEEFPKAFGLSEHEE</sequence>
<name>A0ABT9Q872_9ACTN</name>
<keyword evidence="3" id="KW-1185">Reference proteome</keyword>
<proteinExistence type="predicted"/>
<comment type="caution">
    <text evidence="2">The sequence shown here is derived from an EMBL/GenBank/DDBJ whole genome shotgun (WGS) entry which is preliminary data.</text>
</comment>
<evidence type="ECO:0000313" key="2">
    <source>
        <dbReference type="EMBL" id="MDP9842950.1"/>
    </source>
</evidence>
<protein>
    <submittedName>
        <fullName evidence="2">Uncharacterized protein</fullName>
    </submittedName>
</protein>
<dbReference type="Proteomes" id="UP001225356">
    <property type="component" value="Unassembled WGS sequence"/>
</dbReference>
<dbReference type="RefSeq" id="WP_307556824.1">
    <property type="nucleotide sequence ID" value="NZ_JAUSQU010000001.1"/>
</dbReference>
<accession>A0ABT9Q872</accession>
<reference evidence="2 3" key="1">
    <citation type="submission" date="2023-07" db="EMBL/GenBank/DDBJ databases">
        <title>Sequencing the genomes of 1000 actinobacteria strains.</title>
        <authorList>
            <person name="Klenk H.-P."/>
        </authorList>
    </citation>
    <scope>NUCLEOTIDE SEQUENCE [LARGE SCALE GENOMIC DNA]</scope>
    <source>
        <strain evidence="2 3">DSM 46740</strain>
    </source>
</reference>